<dbReference type="Proteomes" id="UP000564806">
    <property type="component" value="Unassembled WGS sequence"/>
</dbReference>
<dbReference type="RefSeq" id="WP_175373361.1">
    <property type="nucleotide sequence ID" value="NZ_JABWCS010000216.1"/>
</dbReference>
<dbReference type="GO" id="GO:0016740">
    <property type="term" value="F:transferase activity"/>
    <property type="evidence" value="ECO:0007669"/>
    <property type="project" value="UniProtKB-KW"/>
</dbReference>
<evidence type="ECO:0000313" key="3">
    <source>
        <dbReference type="Proteomes" id="UP000564806"/>
    </source>
</evidence>
<feature type="domain" description="Polymerase beta nucleotidyltransferase" evidence="1">
    <location>
        <begin position="9"/>
        <end position="97"/>
    </location>
</feature>
<dbReference type="Pfam" id="PF18765">
    <property type="entry name" value="Polbeta"/>
    <property type="match status" value="1"/>
</dbReference>
<keyword evidence="2" id="KW-0808">Transferase</keyword>
<protein>
    <submittedName>
        <fullName evidence="2">Nucleotidyltransferase domain-containing protein</fullName>
    </submittedName>
</protein>
<organism evidence="2 3">
    <name type="scientific">Paenibacillus agri</name>
    <dbReference type="NCBI Taxonomy" id="2744309"/>
    <lineage>
        <taxon>Bacteria</taxon>
        <taxon>Bacillati</taxon>
        <taxon>Bacillota</taxon>
        <taxon>Bacilli</taxon>
        <taxon>Bacillales</taxon>
        <taxon>Paenibacillaceae</taxon>
        <taxon>Paenibacillus</taxon>
    </lineage>
</organism>
<reference evidence="2" key="1">
    <citation type="submission" date="2020-06" db="EMBL/GenBank/DDBJ databases">
        <title>Paenibacillus sp. nov., isolated from soil.</title>
        <authorList>
            <person name="Seo Y.L."/>
        </authorList>
    </citation>
    <scope>NUCLEOTIDE SEQUENCE [LARGE SCALE GENOMIC DNA]</scope>
    <source>
        <strain evidence="2">JW14</strain>
    </source>
</reference>
<sequence>MALGQFLSKLKKDKAIVAAIAYGSYVSGILWKKSDIDLILVVNDEKIAFDFRSFIEHGIIINALVFSRMSFKKKLQSLVQGDDFHSLIHQSRLLYTTDPSIETYFADIQELGDNDIALQLAIYGMNTIAGYYKTLKTIMVLKDFSYGYYKMSDLIDNIAHLVVIMNGKVPLQKVVPQAMALEPELMDAPANILSS</sequence>
<dbReference type="AlphaFoldDB" id="A0A850EU10"/>
<evidence type="ECO:0000259" key="1">
    <source>
        <dbReference type="Pfam" id="PF18765"/>
    </source>
</evidence>
<dbReference type="InterPro" id="IPR043519">
    <property type="entry name" value="NT_sf"/>
</dbReference>
<dbReference type="CDD" id="cd05403">
    <property type="entry name" value="NT_KNTase_like"/>
    <property type="match status" value="1"/>
</dbReference>
<proteinExistence type="predicted"/>
<dbReference type="EMBL" id="JABWCS010000216">
    <property type="protein sequence ID" value="NUU62834.1"/>
    <property type="molecule type" value="Genomic_DNA"/>
</dbReference>
<dbReference type="Gene3D" id="3.30.460.10">
    <property type="entry name" value="Beta Polymerase, domain 2"/>
    <property type="match status" value="1"/>
</dbReference>
<keyword evidence="3" id="KW-1185">Reference proteome</keyword>
<accession>A0A850EU10</accession>
<dbReference type="InterPro" id="IPR041633">
    <property type="entry name" value="Polbeta"/>
</dbReference>
<gene>
    <name evidence="2" type="ORF">HPT30_21025</name>
</gene>
<evidence type="ECO:0000313" key="2">
    <source>
        <dbReference type="EMBL" id="NUU62834.1"/>
    </source>
</evidence>
<name>A0A850EU10_9BACL</name>
<comment type="caution">
    <text evidence="2">The sequence shown here is derived from an EMBL/GenBank/DDBJ whole genome shotgun (WGS) entry which is preliminary data.</text>
</comment>
<dbReference type="SUPFAM" id="SSF81301">
    <property type="entry name" value="Nucleotidyltransferase"/>
    <property type="match status" value="1"/>
</dbReference>